<name>A0ABD2LSE1_9BILA</name>
<gene>
    <name evidence="9" type="ORF">niasHT_005274</name>
</gene>
<dbReference type="GO" id="GO:0003677">
    <property type="term" value="F:DNA binding"/>
    <property type="evidence" value="ECO:0007669"/>
    <property type="project" value="UniProtKB-UniRule"/>
</dbReference>
<keyword evidence="10" id="KW-1185">Reference proteome</keyword>
<evidence type="ECO:0000256" key="7">
    <source>
        <dbReference type="SAM" id="MobiDB-lite"/>
    </source>
</evidence>
<evidence type="ECO:0000256" key="2">
    <source>
        <dbReference type="ARBA" id="ARBA00023015"/>
    </source>
</evidence>
<dbReference type="PROSITE" id="PS01283">
    <property type="entry name" value="TBOX_1"/>
    <property type="match status" value="1"/>
</dbReference>
<dbReference type="CDD" id="cd00182">
    <property type="entry name" value="T-box"/>
    <property type="match status" value="1"/>
</dbReference>
<feature type="domain" description="T-box" evidence="8">
    <location>
        <begin position="132"/>
        <end position="309"/>
    </location>
</feature>
<accession>A0ABD2LSE1</accession>
<evidence type="ECO:0000256" key="5">
    <source>
        <dbReference type="ARBA" id="ARBA00023242"/>
    </source>
</evidence>
<comment type="caution">
    <text evidence="6">Lacks conserved residue(s) required for the propagation of feature annotation.</text>
</comment>
<keyword evidence="4" id="KW-0804">Transcription</keyword>
<dbReference type="InterPro" id="IPR001699">
    <property type="entry name" value="TF_T-box"/>
</dbReference>
<dbReference type="GO" id="GO:0032502">
    <property type="term" value="P:developmental process"/>
    <property type="evidence" value="ECO:0007669"/>
    <property type="project" value="UniProtKB-ARBA"/>
</dbReference>
<dbReference type="InterPro" id="IPR008967">
    <property type="entry name" value="p53-like_TF_DNA-bd_sf"/>
</dbReference>
<dbReference type="SMART" id="SM00425">
    <property type="entry name" value="TBOX"/>
    <property type="match status" value="1"/>
</dbReference>
<dbReference type="InterPro" id="IPR018186">
    <property type="entry name" value="TF_T-box_CS"/>
</dbReference>
<keyword evidence="2" id="KW-0805">Transcription regulation</keyword>
<feature type="region of interest" description="Disordered" evidence="7">
    <location>
        <begin position="65"/>
        <end position="85"/>
    </location>
</feature>
<evidence type="ECO:0000256" key="3">
    <source>
        <dbReference type="ARBA" id="ARBA00023125"/>
    </source>
</evidence>
<dbReference type="PROSITE" id="PS50252">
    <property type="entry name" value="TBOX_3"/>
    <property type="match status" value="1"/>
</dbReference>
<keyword evidence="5 6" id="KW-0539">Nucleus</keyword>
<evidence type="ECO:0000256" key="1">
    <source>
        <dbReference type="ARBA" id="ARBA00004123"/>
    </source>
</evidence>
<protein>
    <recommendedName>
        <fullName evidence="8">T-box domain-containing protein</fullName>
    </recommendedName>
</protein>
<comment type="subcellular location">
    <subcellularLocation>
        <location evidence="1 6">Nucleus</location>
    </subcellularLocation>
</comment>
<sequence>MSHQLPTAHAPSHFVPFSHPLLFSPYYSVPCLPHPFVPPSFSSPSSSSSSSSSCNTVSSTTIVDTDCSTSSSSGAATPITPTPHPPQQIIRQIGTLAVPCQQNSQFPRPNTTDNRTMANCATLVESKVSIELTNKELWQKFHRVTNEMVVTRTGRKMFPKLELRLRGLDPKGMYSLSLFMRQLDNFRYKYQTGGWSPAGQDDASASQSNEVQHHDGTCSGEFWTSQEKLCFDRVKLTNREVHSNSLVSLCSMHKYQPVVSLFRLVDRQAVHLCSFEPPETQFIAVTAYQCEAITRLKVEHNPFAKGFREGSSRKRTLSPSPISAGPSGDAPSPIGCPSAKRSLLCPPSLFGPPSAVPFPLHFPLYGSVPSAWPNSLSAFLSSMANSSLNCSFAGAYQQQNSQIAELGKMYGEIWKNYQQKNRDEDGDKEEGQQ</sequence>
<evidence type="ECO:0000256" key="4">
    <source>
        <dbReference type="ARBA" id="ARBA00023163"/>
    </source>
</evidence>
<evidence type="ECO:0000313" key="9">
    <source>
        <dbReference type="EMBL" id="KAL3118031.1"/>
    </source>
</evidence>
<dbReference type="EMBL" id="JBICBT010000300">
    <property type="protein sequence ID" value="KAL3118031.1"/>
    <property type="molecule type" value="Genomic_DNA"/>
</dbReference>
<evidence type="ECO:0000256" key="6">
    <source>
        <dbReference type="PROSITE-ProRule" id="PRU00201"/>
    </source>
</evidence>
<feature type="region of interest" description="Disordered" evidence="7">
    <location>
        <begin position="307"/>
        <end position="332"/>
    </location>
</feature>
<dbReference type="Proteomes" id="UP001620626">
    <property type="component" value="Unassembled WGS sequence"/>
</dbReference>
<evidence type="ECO:0000259" key="8">
    <source>
        <dbReference type="PROSITE" id="PS50252"/>
    </source>
</evidence>
<dbReference type="SUPFAM" id="SSF49417">
    <property type="entry name" value="p53-like transcription factors"/>
    <property type="match status" value="1"/>
</dbReference>
<comment type="caution">
    <text evidence="9">The sequence shown here is derived from an EMBL/GenBank/DDBJ whole genome shotgun (WGS) entry which is preliminary data.</text>
</comment>
<dbReference type="AlphaFoldDB" id="A0ABD2LSE1"/>
<evidence type="ECO:0000313" key="10">
    <source>
        <dbReference type="Proteomes" id="UP001620626"/>
    </source>
</evidence>
<dbReference type="PRINTS" id="PR00937">
    <property type="entry name" value="TBOX"/>
</dbReference>
<dbReference type="GO" id="GO:0005634">
    <property type="term" value="C:nucleus"/>
    <property type="evidence" value="ECO:0007669"/>
    <property type="project" value="UniProtKB-SubCell"/>
</dbReference>
<dbReference type="Pfam" id="PF00907">
    <property type="entry name" value="T-box"/>
    <property type="match status" value="1"/>
</dbReference>
<keyword evidence="3 6" id="KW-0238">DNA-binding</keyword>
<dbReference type="PANTHER" id="PTHR11267:SF170">
    <property type="entry name" value="T-BOX PROTEIN 33-RELATED"/>
    <property type="match status" value="1"/>
</dbReference>
<dbReference type="InterPro" id="IPR036960">
    <property type="entry name" value="T-box_sf"/>
</dbReference>
<reference evidence="9 10" key="1">
    <citation type="submission" date="2024-10" db="EMBL/GenBank/DDBJ databases">
        <authorList>
            <person name="Kim D."/>
        </authorList>
    </citation>
    <scope>NUCLEOTIDE SEQUENCE [LARGE SCALE GENOMIC DNA]</scope>
    <source>
        <strain evidence="9">BH-2024</strain>
    </source>
</reference>
<dbReference type="InterPro" id="IPR046360">
    <property type="entry name" value="T-box_DNA-bd"/>
</dbReference>
<feature type="compositionally biased region" description="Polar residues" evidence="7">
    <location>
        <begin position="65"/>
        <end position="75"/>
    </location>
</feature>
<proteinExistence type="predicted"/>
<dbReference type="Gene3D" id="2.60.40.820">
    <property type="entry name" value="Transcription factor, T-box"/>
    <property type="match status" value="1"/>
</dbReference>
<dbReference type="PANTHER" id="PTHR11267">
    <property type="entry name" value="T-BOX PROTEIN-RELATED"/>
    <property type="match status" value="1"/>
</dbReference>
<organism evidence="9 10">
    <name type="scientific">Heterodera trifolii</name>
    <dbReference type="NCBI Taxonomy" id="157864"/>
    <lineage>
        <taxon>Eukaryota</taxon>
        <taxon>Metazoa</taxon>
        <taxon>Ecdysozoa</taxon>
        <taxon>Nematoda</taxon>
        <taxon>Chromadorea</taxon>
        <taxon>Rhabditida</taxon>
        <taxon>Tylenchina</taxon>
        <taxon>Tylenchomorpha</taxon>
        <taxon>Tylenchoidea</taxon>
        <taxon>Heteroderidae</taxon>
        <taxon>Heteroderinae</taxon>
        <taxon>Heterodera</taxon>
    </lineage>
</organism>